<evidence type="ECO:0008006" key="3">
    <source>
        <dbReference type="Google" id="ProtNLM"/>
    </source>
</evidence>
<evidence type="ECO:0000313" key="2">
    <source>
        <dbReference type="Proteomes" id="UP000011996"/>
    </source>
</evidence>
<dbReference type="Gene3D" id="3.40.1360.10">
    <property type="match status" value="1"/>
</dbReference>
<organism evidence="1 2">
    <name type="scientific">Rhodopirellula europaea SH398</name>
    <dbReference type="NCBI Taxonomy" id="1263868"/>
    <lineage>
        <taxon>Bacteria</taxon>
        <taxon>Pseudomonadati</taxon>
        <taxon>Planctomycetota</taxon>
        <taxon>Planctomycetia</taxon>
        <taxon>Pirellulales</taxon>
        <taxon>Pirellulaceae</taxon>
        <taxon>Rhodopirellula</taxon>
    </lineage>
</organism>
<dbReference type="EMBL" id="ANOF01000196">
    <property type="protein sequence ID" value="EMI23449.1"/>
    <property type="molecule type" value="Genomic_DNA"/>
</dbReference>
<dbReference type="Proteomes" id="UP000011996">
    <property type="component" value="Unassembled WGS sequence"/>
</dbReference>
<dbReference type="InterPro" id="IPR034154">
    <property type="entry name" value="TOPRIM_DnaG/twinkle"/>
</dbReference>
<dbReference type="PATRIC" id="fig|1263868.3.peg.6459"/>
<evidence type="ECO:0000313" key="1">
    <source>
        <dbReference type="EMBL" id="EMI23449.1"/>
    </source>
</evidence>
<gene>
    <name evidence="1" type="ORF">RESH_05952</name>
</gene>
<dbReference type="CDD" id="cd01029">
    <property type="entry name" value="TOPRIM_primases"/>
    <property type="match status" value="1"/>
</dbReference>
<sequence>MQRYEPPPVVRAVHLERQAEHDPVAMSLLAAEFQVAMKPEWLERLAVLLDLPSDVLARLHVGWYGEKNATTWPMCDADGVCMGIRLRCVSTGRKWAVRGGRAGLFVPDGLPESPERLFIAEGPTDTAAVLSLGLPVIGRASCTGSVAMECKTVRRIKPIDCVVIADRDEAGRRGAESLTVALVTCCRSVRIITPPEPFGDVREWIAQGATAADIIAAVEASKPRNLTIKSGVTP</sequence>
<protein>
    <recommendedName>
        <fullName evidence="3">Toprim domain-containing protein</fullName>
    </recommendedName>
</protein>
<reference evidence="1 2" key="1">
    <citation type="journal article" date="2013" name="Mar. Genomics">
        <title>Expression of sulfatases in Rhodopirellula baltica and the diversity of sulfatases in the genus Rhodopirellula.</title>
        <authorList>
            <person name="Wegner C.E."/>
            <person name="Richter-Heitmann T."/>
            <person name="Klindworth A."/>
            <person name="Klockow C."/>
            <person name="Richter M."/>
            <person name="Achstetter T."/>
            <person name="Glockner F.O."/>
            <person name="Harder J."/>
        </authorList>
    </citation>
    <scope>NUCLEOTIDE SEQUENCE [LARGE SCALE GENOMIC DNA]</scope>
    <source>
        <strain evidence="1 2">SH398</strain>
    </source>
</reference>
<proteinExistence type="predicted"/>
<dbReference type="STRING" id="1263868.RESH_05952"/>
<accession>M5SBC1</accession>
<name>M5SBC1_9BACT</name>
<comment type="caution">
    <text evidence="1">The sequence shown here is derived from an EMBL/GenBank/DDBJ whole genome shotgun (WGS) entry which is preliminary data.</text>
</comment>
<dbReference type="AlphaFoldDB" id="M5SBC1"/>